<name>A0A0G1U071_9BACT</name>
<evidence type="ECO:0000313" key="1">
    <source>
        <dbReference type="EMBL" id="KKU87477.1"/>
    </source>
</evidence>
<gene>
    <name evidence="1" type="ORF">UY17_C0017G0004</name>
</gene>
<organism evidence="1 2">
    <name type="scientific">Candidatus Beckwithbacteria bacterium GW2011_GWC2_47_9</name>
    <dbReference type="NCBI Taxonomy" id="1618373"/>
    <lineage>
        <taxon>Bacteria</taxon>
        <taxon>Candidatus Beckwithiibacteriota</taxon>
    </lineage>
</organism>
<proteinExistence type="predicted"/>
<comment type="caution">
    <text evidence="1">The sequence shown here is derived from an EMBL/GenBank/DDBJ whole genome shotgun (WGS) entry which is preliminary data.</text>
</comment>
<dbReference type="EMBL" id="LCOZ01000017">
    <property type="protein sequence ID" value="KKU87477.1"/>
    <property type="molecule type" value="Genomic_DNA"/>
</dbReference>
<accession>A0A0G1U071</accession>
<sequence length="67" mass="7559">MNAGEEIKKIALARAKLMPENLNMAIGGERLNKEALIKHIEQEDEIGQTIMRVDLEYLKDLASSSIY</sequence>
<reference evidence="1 2" key="1">
    <citation type="journal article" date="2015" name="Nature">
        <title>rRNA introns, odd ribosomes, and small enigmatic genomes across a large radiation of phyla.</title>
        <authorList>
            <person name="Brown C.T."/>
            <person name="Hug L.A."/>
            <person name="Thomas B.C."/>
            <person name="Sharon I."/>
            <person name="Castelle C.J."/>
            <person name="Singh A."/>
            <person name="Wilkins M.J."/>
            <person name="Williams K.H."/>
            <person name="Banfield J.F."/>
        </authorList>
    </citation>
    <scope>NUCLEOTIDE SEQUENCE [LARGE SCALE GENOMIC DNA]</scope>
</reference>
<protein>
    <submittedName>
        <fullName evidence="1">Uncharacterized protein</fullName>
    </submittedName>
</protein>
<evidence type="ECO:0000313" key="2">
    <source>
        <dbReference type="Proteomes" id="UP000034772"/>
    </source>
</evidence>
<dbReference type="AlphaFoldDB" id="A0A0G1U071"/>
<dbReference type="Proteomes" id="UP000034772">
    <property type="component" value="Unassembled WGS sequence"/>
</dbReference>